<evidence type="ECO:0000256" key="3">
    <source>
        <dbReference type="ARBA" id="ARBA00012922"/>
    </source>
</evidence>
<evidence type="ECO:0000256" key="6">
    <source>
        <dbReference type="PIRSR" id="PIRSR001221-2"/>
    </source>
</evidence>
<evidence type="ECO:0000259" key="7">
    <source>
        <dbReference type="Pfam" id="PF01425"/>
    </source>
</evidence>
<evidence type="ECO:0000256" key="1">
    <source>
        <dbReference type="ARBA" id="ARBA00001311"/>
    </source>
</evidence>
<evidence type="ECO:0000256" key="4">
    <source>
        <dbReference type="ARBA" id="ARBA00022801"/>
    </source>
</evidence>
<evidence type="ECO:0000256" key="5">
    <source>
        <dbReference type="PIRSR" id="PIRSR001221-1"/>
    </source>
</evidence>
<dbReference type="InterPro" id="IPR020556">
    <property type="entry name" value="Amidase_CS"/>
</dbReference>
<dbReference type="SUPFAM" id="SSF75304">
    <property type="entry name" value="Amidase signature (AS) enzymes"/>
    <property type="match status" value="1"/>
</dbReference>
<dbReference type="InterPro" id="IPR036928">
    <property type="entry name" value="AS_sf"/>
</dbReference>
<feature type="domain" description="Amidase" evidence="7">
    <location>
        <begin position="62"/>
        <end position="542"/>
    </location>
</feature>
<protein>
    <recommendedName>
        <fullName evidence="3">amidase</fullName>
        <ecNumber evidence="3">3.5.1.4</ecNumber>
    </recommendedName>
</protein>
<keyword evidence="4" id="KW-0378">Hydrolase</keyword>
<dbReference type="PANTHER" id="PTHR46072">
    <property type="entry name" value="AMIDASE-RELATED-RELATED"/>
    <property type="match status" value="1"/>
</dbReference>
<gene>
    <name evidence="8" type="ORF">SCLCIDRAFT_1223200</name>
</gene>
<keyword evidence="9" id="KW-1185">Reference proteome</keyword>
<proteinExistence type="inferred from homology"/>
<feature type="active site" description="Charge relay system" evidence="5">
    <location>
        <position position="185"/>
    </location>
</feature>
<dbReference type="Gene3D" id="3.90.1300.10">
    <property type="entry name" value="Amidase signature (AS) domain"/>
    <property type="match status" value="1"/>
</dbReference>
<dbReference type="HOGENOM" id="CLU_009600_9_3_1"/>
<name>A0A0C3CX45_9AGAM</name>
<comment type="catalytic activity">
    <reaction evidence="1">
        <text>a monocarboxylic acid amide + H2O = a monocarboxylate + NH4(+)</text>
        <dbReference type="Rhea" id="RHEA:12020"/>
        <dbReference type="ChEBI" id="CHEBI:15377"/>
        <dbReference type="ChEBI" id="CHEBI:28938"/>
        <dbReference type="ChEBI" id="CHEBI:35757"/>
        <dbReference type="ChEBI" id="CHEBI:83628"/>
        <dbReference type="EC" id="3.5.1.4"/>
    </reaction>
</comment>
<feature type="active site" description="Charge relay system" evidence="5">
    <location>
        <position position="110"/>
    </location>
</feature>
<evidence type="ECO:0000313" key="8">
    <source>
        <dbReference type="EMBL" id="KIM53100.1"/>
    </source>
</evidence>
<dbReference type="EMBL" id="KN822190">
    <property type="protein sequence ID" value="KIM53100.1"/>
    <property type="molecule type" value="Genomic_DNA"/>
</dbReference>
<dbReference type="PROSITE" id="PS00571">
    <property type="entry name" value="AMIDASES"/>
    <property type="match status" value="1"/>
</dbReference>
<feature type="binding site" evidence="6">
    <location>
        <position position="159"/>
    </location>
    <ligand>
        <name>substrate</name>
    </ligand>
</feature>
<dbReference type="InParanoid" id="A0A0C3CX45"/>
<dbReference type="AlphaFoldDB" id="A0A0C3CX45"/>
<comment type="similarity">
    <text evidence="2">Belongs to the amidase family.</text>
</comment>
<dbReference type="EC" id="3.5.1.4" evidence="3"/>
<reference evidence="9" key="2">
    <citation type="submission" date="2015-01" db="EMBL/GenBank/DDBJ databases">
        <title>Evolutionary Origins and Diversification of the Mycorrhizal Mutualists.</title>
        <authorList>
            <consortium name="DOE Joint Genome Institute"/>
            <consortium name="Mycorrhizal Genomics Consortium"/>
            <person name="Kohler A."/>
            <person name="Kuo A."/>
            <person name="Nagy L.G."/>
            <person name="Floudas D."/>
            <person name="Copeland A."/>
            <person name="Barry K.W."/>
            <person name="Cichocki N."/>
            <person name="Veneault-Fourrey C."/>
            <person name="LaButti K."/>
            <person name="Lindquist E.A."/>
            <person name="Lipzen A."/>
            <person name="Lundell T."/>
            <person name="Morin E."/>
            <person name="Murat C."/>
            <person name="Riley R."/>
            <person name="Ohm R."/>
            <person name="Sun H."/>
            <person name="Tunlid A."/>
            <person name="Henrissat B."/>
            <person name="Grigoriev I.V."/>
            <person name="Hibbett D.S."/>
            <person name="Martin F."/>
        </authorList>
    </citation>
    <scope>NUCLEOTIDE SEQUENCE [LARGE SCALE GENOMIC DNA]</scope>
    <source>
        <strain evidence="9">Foug A</strain>
    </source>
</reference>
<evidence type="ECO:0000313" key="9">
    <source>
        <dbReference type="Proteomes" id="UP000053989"/>
    </source>
</evidence>
<feature type="binding site" evidence="6">
    <location>
        <position position="185"/>
    </location>
    <ligand>
        <name>substrate</name>
    </ligand>
</feature>
<organism evidence="8 9">
    <name type="scientific">Scleroderma citrinum Foug A</name>
    <dbReference type="NCBI Taxonomy" id="1036808"/>
    <lineage>
        <taxon>Eukaryota</taxon>
        <taxon>Fungi</taxon>
        <taxon>Dikarya</taxon>
        <taxon>Basidiomycota</taxon>
        <taxon>Agaricomycotina</taxon>
        <taxon>Agaricomycetes</taxon>
        <taxon>Agaricomycetidae</taxon>
        <taxon>Boletales</taxon>
        <taxon>Sclerodermatineae</taxon>
        <taxon>Sclerodermataceae</taxon>
        <taxon>Scleroderma</taxon>
    </lineage>
</organism>
<dbReference type="PANTHER" id="PTHR46072:SF10">
    <property type="entry name" value="ACETAMIDASE"/>
    <property type="match status" value="1"/>
</dbReference>
<dbReference type="PIRSF" id="PIRSF001221">
    <property type="entry name" value="Amidase_fungi"/>
    <property type="match status" value="1"/>
</dbReference>
<dbReference type="FunFam" id="3.90.1300.10:FF:000003">
    <property type="entry name" value="Amidase signature enzyme"/>
    <property type="match status" value="1"/>
</dbReference>
<evidence type="ECO:0000256" key="2">
    <source>
        <dbReference type="ARBA" id="ARBA00009199"/>
    </source>
</evidence>
<dbReference type="InterPro" id="IPR023631">
    <property type="entry name" value="Amidase_dom"/>
</dbReference>
<feature type="active site" description="Acyl-ester intermediate" evidence="5">
    <location>
        <position position="209"/>
    </location>
</feature>
<reference evidence="8 9" key="1">
    <citation type="submission" date="2014-04" db="EMBL/GenBank/DDBJ databases">
        <authorList>
            <consortium name="DOE Joint Genome Institute"/>
            <person name="Kuo A."/>
            <person name="Kohler A."/>
            <person name="Nagy L.G."/>
            <person name="Floudas D."/>
            <person name="Copeland A."/>
            <person name="Barry K.W."/>
            <person name="Cichocki N."/>
            <person name="Veneault-Fourrey C."/>
            <person name="LaButti K."/>
            <person name="Lindquist E.A."/>
            <person name="Lipzen A."/>
            <person name="Lundell T."/>
            <person name="Morin E."/>
            <person name="Murat C."/>
            <person name="Sun H."/>
            <person name="Tunlid A."/>
            <person name="Henrissat B."/>
            <person name="Grigoriev I.V."/>
            <person name="Hibbett D.S."/>
            <person name="Martin F."/>
            <person name="Nordberg H.P."/>
            <person name="Cantor M.N."/>
            <person name="Hua S.X."/>
        </authorList>
    </citation>
    <scope>NUCLEOTIDE SEQUENCE [LARGE SCALE GENOMIC DNA]</scope>
    <source>
        <strain evidence="8 9">Foug A</strain>
    </source>
</reference>
<dbReference type="GO" id="GO:0004040">
    <property type="term" value="F:amidase activity"/>
    <property type="evidence" value="ECO:0007669"/>
    <property type="project" value="UniProtKB-EC"/>
</dbReference>
<dbReference type="Proteomes" id="UP000053989">
    <property type="component" value="Unassembled WGS sequence"/>
</dbReference>
<sequence length="565" mass="62888">MLFSYLVHRQACFDKQLERRDRIASLAKIYHEPLSQQDKQILSQPVSSIVHSVQTSSLSPTDILTAYGKRALQASAQTNCLTEVMIADAEIWARTANRSGPLAGVPVSLKDTITVKGFDSSMGYSAFTKRPMLYDAALVRLLRDAGAIPYVKTNVPITMLSFEAANDVFGTTENPHKKGYSAGGSSGGESALLAFGGSRIGVGTDVAGSVRVPSHYSGVFAIKSSMHRFFKTGNATTIPGQEGVPATCCPMAKTLEDLETFWRAVFQMKPWEYDHSVLHIPWREVRLPLDRPIRWGVLWDDGVVAPSPACLRALKMVIEVLKRNDHEVVTLDSPSPYEGLQIASQLLMADGGKTVARPFRSFEGNDAGMIPALRALRLPRFIMKIYAWYLRYFRQDSIYAGLVENFREKTVAEYYALIAQREDYRARWFKIWRGAQVEGSSGNDGVDFILTVPNALPAVPHRGMRHGWKACGYTFIFNLLDYSSGVMPITRVNKDSDMLPSSFHPRNAIEGNNYRMYDASAMEGLPVGVQVVGKRLDEERVLEAMKLIQSLMKDARSSYEGLPLY</sequence>
<dbReference type="Pfam" id="PF01425">
    <property type="entry name" value="Amidase"/>
    <property type="match status" value="1"/>
</dbReference>
<feature type="binding site" evidence="6">
    <location>
        <begin position="206"/>
        <end position="209"/>
    </location>
    <ligand>
        <name>substrate</name>
    </ligand>
</feature>
<dbReference type="STRING" id="1036808.A0A0C3CX45"/>
<accession>A0A0C3CX45</accession>
<dbReference type="OrthoDB" id="6428749at2759"/>